<proteinExistence type="predicted"/>
<evidence type="ECO:0000313" key="4">
    <source>
        <dbReference type="Proteomes" id="UP000011529"/>
    </source>
</evidence>
<dbReference type="Pfam" id="PF07589">
    <property type="entry name" value="PEP-CTERM"/>
    <property type="match status" value="1"/>
</dbReference>
<accession>M2AGA5</accession>
<evidence type="ECO:0000259" key="2">
    <source>
        <dbReference type="Pfam" id="PF07589"/>
    </source>
</evidence>
<name>M2AGA5_9BACT</name>
<comment type="caution">
    <text evidence="3">The sequence shown here is derived from an EMBL/GenBank/DDBJ whole genome shotgun (WGS) entry which is preliminary data.</text>
</comment>
<feature type="region of interest" description="Disordered" evidence="1">
    <location>
        <begin position="1"/>
        <end position="22"/>
    </location>
</feature>
<protein>
    <submittedName>
        <fullName evidence="3">Signal peptide protein</fullName>
    </submittedName>
</protein>
<dbReference type="InterPro" id="IPR013424">
    <property type="entry name" value="Ice-binding_C"/>
</dbReference>
<dbReference type="AlphaFoldDB" id="M2AGA5"/>
<reference evidence="3" key="1">
    <citation type="submission" date="2012-11" db="EMBL/GenBank/DDBJ databases">
        <title>Permanent draft genomes of Rhodopirellula europaea strain SH398 and 6C.</title>
        <authorList>
            <person name="Richter M."/>
            <person name="Richter-Heitmann T."/>
            <person name="Frank C."/>
            <person name="Harder J."/>
            <person name="Glockner F.O."/>
        </authorList>
    </citation>
    <scope>NUCLEOTIDE SEQUENCE</scope>
    <source>
        <strain evidence="3">6C</strain>
    </source>
</reference>
<keyword evidence="4" id="KW-1185">Reference proteome</keyword>
<gene>
    <name evidence="3" type="ORF">RE6C_03169</name>
</gene>
<dbReference type="PATRIC" id="fig|1263867.3.peg.3386"/>
<dbReference type="Proteomes" id="UP000011529">
    <property type="component" value="Unassembled WGS sequence"/>
</dbReference>
<evidence type="ECO:0000313" key="3">
    <source>
        <dbReference type="EMBL" id="EMB16145.1"/>
    </source>
</evidence>
<sequence length="207" mass="22536">MTFDESDDFSVSDPPATNPSVNGGDLFVIEGMRFSITGGDFLYPQNQSGLWPSQASGSTSLGSAASSSISFSMMLDDPYVGQTFDMHEITLYGYAQPGTAAPSTSVEFVGTKLNGDIVSDITVDFDPGSRDAFLFDFEDDTTVDFSGLVSLTWDQRTTNRQFQFDNVTFSTVTAVPEPGTFLAMIALTTMGFVTRGRRWIDKRLQVV</sequence>
<reference evidence="3" key="2">
    <citation type="journal article" date="2013" name="Mar. Genomics">
        <title>Expression of sulfatases in Rhodopirellula baltica and the diversity of sulfatases in the genus Rhodopirellula.</title>
        <authorList>
            <person name="Wegner C.E."/>
            <person name="Richter-Heitmann T."/>
            <person name="Klindworth A."/>
            <person name="Klockow C."/>
            <person name="Richter M."/>
            <person name="Achstetter T."/>
            <person name="Glockner F.O."/>
            <person name="Harder J."/>
        </authorList>
    </citation>
    <scope>NUCLEOTIDE SEQUENCE [LARGE SCALE GENOMIC DNA]</scope>
    <source>
        <strain evidence="3">6C</strain>
    </source>
</reference>
<organism evidence="3 4">
    <name type="scientific">Rhodopirellula europaea 6C</name>
    <dbReference type="NCBI Taxonomy" id="1263867"/>
    <lineage>
        <taxon>Bacteria</taxon>
        <taxon>Pseudomonadati</taxon>
        <taxon>Planctomycetota</taxon>
        <taxon>Planctomycetia</taxon>
        <taxon>Pirellulales</taxon>
        <taxon>Pirellulaceae</taxon>
        <taxon>Rhodopirellula</taxon>
    </lineage>
</organism>
<dbReference type="EMBL" id="ANMO01000133">
    <property type="protein sequence ID" value="EMB16145.1"/>
    <property type="molecule type" value="Genomic_DNA"/>
</dbReference>
<evidence type="ECO:0000256" key="1">
    <source>
        <dbReference type="SAM" id="MobiDB-lite"/>
    </source>
</evidence>
<feature type="domain" description="Ice-binding protein C-terminal" evidence="2">
    <location>
        <begin position="174"/>
        <end position="198"/>
    </location>
</feature>
<feature type="compositionally biased region" description="Acidic residues" evidence="1">
    <location>
        <begin position="1"/>
        <end position="10"/>
    </location>
</feature>